<dbReference type="InterPro" id="IPR007312">
    <property type="entry name" value="Phosphoesterase"/>
</dbReference>
<keyword evidence="7" id="KW-1185">Reference proteome</keyword>
<evidence type="ECO:0000313" key="7">
    <source>
        <dbReference type="Proteomes" id="UP000661858"/>
    </source>
</evidence>
<comment type="caution">
    <text evidence="6">The sequence shown here is derived from an EMBL/GenBank/DDBJ whole genome shotgun (WGS) entry which is preliminary data.</text>
</comment>
<keyword evidence="2" id="KW-0843">Virulence</keyword>
<dbReference type="SUPFAM" id="SSF53649">
    <property type="entry name" value="Alkaline phosphatase-like"/>
    <property type="match status" value="1"/>
</dbReference>
<reference evidence="6" key="1">
    <citation type="submission" date="2021-01" db="EMBL/GenBank/DDBJ databases">
        <title>WGS of actinomycetes isolated from Thailand.</title>
        <authorList>
            <person name="Thawai C."/>
        </authorList>
    </citation>
    <scope>NUCLEOTIDE SEQUENCE</scope>
    <source>
        <strain evidence="6">RCU-197</strain>
    </source>
</reference>
<evidence type="ECO:0000256" key="4">
    <source>
        <dbReference type="SAM" id="Phobius"/>
    </source>
</evidence>
<feature type="compositionally biased region" description="Pro residues" evidence="3">
    <location>
        <begin position="288"/>
        <end position="297"/>
    </location>
</feature>
<dbReference type="PANTHER" id="PTHR31956:SF1">
    <property type="entry name" value="NON-SPECIFIC PHOSPHOLIPASE C1"/>
    <property type="match status" value="1"/>
</dbReference>
<name>A0A937ES47_9ACTN</name>
<evidence type="ECO:0000256" key="1">
    <source>
        <dbReference type="ARBA" id="ARBA00022801"/>
    </source>
</evidence>
<keyword evidence="4" id="KW-1133">Transmembrane helix</keyword>
<dbReference type="Pfam" id="PF04185">
    <property type="entry name" value="Phosphoesterase"/>
    <property type="match status" value="1"/>
</dbReference>
<dbReference type="Gene3D" id="3.40.720.10">
    <property type="entry name" value="Alkaline Phosphatase, subunit A"/>
    <property type="match status" value="1"/>
</dbReference>
<dbReference type="InterPro" id="IPR017850">
    <property type="entry name" value="Alkaline_phosphatase_core_sf"/>
</dbReference>
<dbReference type="Proteomes" id="UP000661858">
    <property type="component" value="Unassembled WGS sequence"/>
</dbReference>
<dbReference type="AlphaFoldDB" id="A0A937ES47"/>
<feature type="signal peptide" evidence="5">
    <location>
        <begin position="1"/>
        <end position="26"/>
    </location>
</feature>
<protein>
    <submittedName>
        <fullName evidence="6">Acid phosphatase</fullName>
    </submittedName>
</protein>
<dbReference type="GO" id="GO:0042578">
    <property type="term" value="F:phosphoric ester hydrolase activity"/>
    <property type="evidence" value="ECO:0007669"/>
    <property type="project" value="UniProtKB-ARBA"/>
</dbReference>
<evidence type="ECO:0000313" key="6">
    <source>
        <dbReference type="EMBL" id="MBL1087557.1"/>
    </source>
</evidence>
<keyword evidence="1" id="KW-0378">Hydrolase</keyword>
<dbReference type="PANTHER" id="PTHR31956">
    <property type="entry name" value="NON-SPECIFIC PHOSPHOLIPASE C4-RELATED"/>
    <property type="match status" value="1"/>
</dbReference>
<organism evidence="6 7">
    <name type="scientific">Streptomyces actinomycinicus</name>
    <dbReference type="NCBI Taxonomy" id="1695166"/>
    <lineage>
        <taxon>Bacteria</taxon>
        <taxon>Bacillati</taxon>
        <taxon>Actinomycetota</taxon>
        <taxon>Actinomycetes</taxon>
        <taxon>Kitasatosporales</taxon>
        <taxon>Streptomycetaceae</taxon>
        <taxon>Streptomyces</taxon>
    </lineage>
</organism>
<feature type="chain" id="PRO_5036750013" evidence="5">
    <location>
        <begin position="27"/>
        <end position="389"/>
    </location>
</feature>
<feature type="region of interest" description="Disordered" evidence="3">
    <location>
        <begin position="282"/>
        <end position="360"/>
    </location>
</feature>
<feature type="transmembrane region" description="Helical" evidence="4">
    <location>
        <begin position="362"/>
        <end position="380"/>
    </location>
</feature>
<keyword evidence="5" id="KW-0732">Signal</keyword>
<accession>A0A937ES47</accession>
<sequence length="389" mass="40321">MRKRAVLTIAVLTGVLSGLLTRPANGDPPAPGELPTPDHVVVAVFENHSAAQILGSGEAPYFDELAAGGARLTASYGITHPSQPNYLALFSGGIQGVTGDECYRAGFSNGPNLASELIAKGKTWASYNEGLPGQGSTSCTEGRYARKHNPWFAFSNVPTDTARTLDQFPSDYSRLPDVSFVVPDLCNSMHDCSVSTGDAWLKKTLGAYATWAKTHNSLLVVTFDEDNRNADNQIPTVLYGQPVRAGSTTGTSYTHYNLLRTLEDMSGTDHAGAAADASAVTGIWNAPGEPPPPPPSTAPVTTPGSSGTPVAPPPSTSAPTDLPAPGGAIQSGTSTPVPGTQTPPPSGAPTEPGLPETGASPLIGWLTGAAVLLLTAGILLSRKRMRSRR</sequence>
<keyword evidence="4" id="KW-0812">Transmembrane</keyword>
<gene>
    <name evidence="6" type="ORF">JK359_37435</name>
</gene>
<evidence type="ECO:0000256" key="5">
    <source>
        <dbReference type="SAM" id="SignalP"/>
    </source>
</evidence>
<dbReference type="EMBL" id="JAERRK010000036">
    <property type="protein sequence ID" value="MBL1087557.1"/>
    <property type="molecule type" value="Genomic_DNA"/>
</dbReference>
<keyword evidence="4" id="KW-0472">Membrane</keyword>
<feature type="compositionally biased region" description="Polar residues" evidence="3">
    <location>
        <begin position="330"/>
        <end position="340"/>
    </location>
</feature>
<evidence type="ECO:0000256" key="3">
    <source>
        <dbReference type="SAM" id="MobiDB-lite"/>
    </source>
</evidence>
<evidence type="ECO:0000256" key="2">
    <source>
        <dbReference type="ARBA" id="ARBA00023026"/>
    </source>
</evidence>
<proteinExistence type="predicted"/>
<feature type="compositionally biased region" description="Low complexity" evidence="3">
    <location>
        <begin position="298"/>
        <end position="309"/>
    </location>
</feature>